<organism evidence="1 2">
    <name type="scientific">Ohtaekwangia kribbensis</name>
    <dbReference type="NCBI Taxonomy" id="688913"/>
    <lineage>
        <taxon>Bacteria</taxon>
        <taxon>Pseudomonadati</taxon>
        <taxon>Bacteroidota</taxon>
        <taxon>Cytophagia</taxon>
        <taxon>Cytophagales</taxon>
        <taxon>Fulvivirgaceae</taxon>
        <taxon>Ohtaekwangia</taxon>
    </lineage>
</organism>
<keyword evidence="2" id="KW-1185">Reference proteome</keyword>
<protein>
    <submittedName>
        <fullName evidence="1">Uncharacterized protein</fullName>
    </submittedName>
</protein>
<evidence type="ECO:0000313" key="2">
    <source>
        <dbReference type="Proteomes" id="UP001597112"/>
    </source>
</evidence>
<proteinExistence type="predicted"/>
<evidence type="ECO:0000313" key="1">
    <source>
        <dbReference type="EMBL" id="MFD0997815.1"/>
    </source>
</evidence>
<sequence length="48" mass="5605">MYTHMMSVVIILQEFCSGNNIHHTFTLPAILAFSLKSDMQLYRYTLSH</sequence>
<accession>A0ABW3JX95</accession>
<comment type="caution">
    <text evidence="1">The sequence shown here is derived from an EMBL/GenBank/DDBJ whole genome shotgun (WGS) entry which is preliminary data.</text>
</comment>
<dbReference type="RefSeq" id="WP_377573429.1">
    <property type="nucleotide sequence ID" value="NZ_JBHTKA010000001.1"/>
</dbReference>
<dbReference type="EMBL" id="JBHTKA010000001">
    <property type="protein sequence ID" value="MFD0997815.1"/>
    <property type="molecule type" value="Genomic_DNA"/>
</dbReference>
<reference evidence="2" key="1">
    <citation type="journal article" date="2019" name="Int. J. Syst. Evol. Microbiol.">
        <title>The Global Catalogue of Microorganisms (GCM) 10K type strain sequencing project: providing services to taxonomists for standard genome sequencing and annotation.</title>
        <authorList>
            <consortium name="The Broad Institute Genomics Platform"/>
            <consortium name="The Broad Institute Genome Sequencing Center for Infectious Disease"/>
            <person name="Wu L."/>
            <person name="Ma J."/>
        </authorList>
    </citation>
    <scope>NUCLEOTIDE SEQUENCE [LARGE SCALE GENOMIC DNA]</scope>
    <source>
        <strain evidence="2">CCUG 58938</strain>
    </source>
</reference>
<name>A0ABW3JX95_9BACT</name>
<dbReference type="Proteomes" id="UP001597112">
    <property type="component" value="Unassembled WGS sequence"/>
</dbReference>
<gene>
    <name evidence="1" type="ORF">ACFQ21_00800</name>
</gene>